<comment type="caution">
    <text evidence="1">The sequence shown here is derived from an EMBL/GenBank/DDBJ whole genome shotgun (WGS) entry which is preliminary data.</text>
</comment>
<reference evidence="1" key="3">
    <citation type="submission" date="2020-02" db="EMBL/GenBank/DDBJ databases">
        <authorList>
            <person name="Sarangi A.N."/>
            <person name="Ghosh S."/>
            <person name="Mukherjee M."/>
            <person name="Tripathy S."/>
        </authorList>
    </citation>
    <scope>NUCLEOTIDE SEQUENCE</scope>
    <source>
        <strain evidence="1">BDU141951</strain>
    </source>
</reference>
<proteinExistence type="predicted"/>
<name>A0A0C1Y7V6_9CYAN</name>
<reference evidence="1" key="1">
    <citation type="submission" date="2014-11" db="EMBL/GenBank/DDBJ databases">
        <authorList>
            <person name="Malar M.C."/>
            <person name="Sen D."/>
            <person name="Tripathy S."/>
        </authorList>
    </citation>
    <scope>NUCLEOTIDE SEQUENCE</scope>
    <source>
        <strain evidence="1">BDU141951</strain>
    </source>
</reference>
<dbReference type="AlphaFoldDB" id="A0A0C1Y7V6"/>
<evidence type="ECO:0000313" key="1">
    <source>
        <dbReference type="EMBL" id="NEV70055.1"/>
    </source>
</evidence>
<protein>
    <submittedName>
        <fullName evidence="1">Uncharacterized protein</fullName>
    </submittedName>
</protein>
<accession>A0A0C1Y7V6</accession>
<reference evidence="1" key="2">
    <citation type="journal article" date="2015" name="Genome Announc.">
        <title>Draft Genome Sequence of Filamentous Marine Cyanobacterium Lyngbya confervoides Strain BDU141951.</title>
        <authorList>
            <person name="Chandrababunaidu M.M."/>
            <person name="Sen D."/>
            <person name="Tripathy S."/>
        </authorList>
    </citation>
    <scope>NUCLEOTIDE SEQUENCE</scope>
    <source>
        <strain evidence="1">BDU141951</strain>
    </source>
</reference>
<organism evidence="1">
    <name type="scientific">Lyngbya confervoides BDU141951</name>
    <dbReference type="NCBI Taxonomy" id="1574623"/>
    <lineage>
        <taxon>Bacteria</taxon>
        <taxon>Bacillati</taxon>
        <taxon>Cyanobacteriota</taxon>
        <taxon>Cyanophyceae</taxon>
        <taxon>Oscillatoriophycideae</taxon>
        <taxon>Oscillatoriales</taxon>
        <taxon>Microcoleaceae</taxon>
        <taxon>Lyngbya</taxon>
    </lineage>
</organism>
<gene>
    <name evidence="1" type="ORF">QQ91_023460</name>
</gene>
<dbReference type="EMBL" id="JTHE02000003">
    <property type="protein sequence ID" value="NEV70055.1"/>
    <property type="molecule type" value="Genomic_DNA"/>
</dbReference>
<sequence>MNTQVKIKRLVQADGRRRQINPITAAQPKKDRNHVQRRQQQRAISDSMIEVALMYGKKHHNRGAILYILGDHTLRRSPYAQFTDVLRGLTVVCEQGATTPHVLTAYWHTAMRRRVRK</sequence>